<gene>
    <name evidence="1" type="ORF">AQI88_06710</name>
</gene>
<dbReference type="AlphaFoldDB" id="A0A101NQV7"/>
<sequence length="183" mass="20160">MRTTRKMRRLANALIDPLRVPIPADPGELLDALVASASQWRGRPIVVHMANFPAPHTATTGLWIERDTRDDIIIEAGAPPWMKLVILGHELWHMADNDSSSLAVHSENLFPSADGESSRPAAARTRFLEIAEQRADLFGMLIGDRLRPWLKASPDSVYAAQTSCTNDLAGRIGAALNYRGTNR</sequence>
<dbReference type="OrthoDB" id="4310552at2"/>
<reference evidence="1 2" key="1">
    <citation type="submission" date="2015-10" db="EMBL/GenBank/DDBJ databases">
        <title>Draft genome sequence of Streptomyces cellostaticus DSM 40189, type strain for the species Streptomyces cellostaticus.</title>
        <authorList>
            <person name="Ruckert C."/>
            <person name="Winkler A."/>
            <person name="Kalinowski J."/>
            <person name="Kampfer P."/>
            <person name="Glaeser S."/>
        </authorList>
    </citation>
    <scope>NUCLEOTIDE SEQUENCE [LARGE SCALE GENOMIC DNA]</scope>
    <source>
        <strain evidence="1 2">DSM 40189</strain>
    </source>
</reference>
<keyword evidence="2" id="KW-1185">Reference proteome</keyword>
<proteinExistence type="predicted"/>
<organism evidence="1 2">
    <name type="scientific">Streptomyces cellostaticus</name>
    <dbReference type="NCBI Taxonomy" id="67285"/>
    <lineage>
        <taxon>Bacteria</taxon>
        <taxon>Bacillati</taxon>
        <taxon>Actinomycetota</taxon>
        <taxon>Actinomycetes</taxon>
        <taxon>Kitasatosporales</taxon>
        <taxon>Streptomycetaceae</taxon>
        <taxon>Streptomyces</taxon>
    </lineage>
</organism>
<name>A0A101NQV7_9ACTN</name>
<comment type="caution">
    <text evidence="1">The sequence shown here is derived from an EMBL/GenBank/DDBJ whole genome shotgun (WGS) entry which is preliminary data.</text>
</comment>
<evidence type="ECO:0000313" key="1">
    <source>
        <dbReference type="EMBL" id="KUM97720.1"/>
    </source>
</evidence>
<evidence type="ECO:0000313" key="2">
    <source>
        <dbReference type="Proteomes" id="UP000054241"/>
    </source>
</evidence>
<protein>
    <submittedName>
        <fullName evidence="1">Toxin</fullName>
    </submittedName>
</protein>
<accession>A0A101NQV7</accession>
<dbReference type="EMBL" id="LMWL01000009">
    <property type="protein sequence ID" value="KUM97720.1"/>
    <property type="molecule type" value="Genomic_DNA"/>
</dbReference>
<dbReference type="Proteomes" id="UP000054241">
    <property type="component" value="Unassembled WGS sequence"/>
</dbReference>
<dbReference type="STRING" id="67285.AQI88_06710"/>